<dbReference type="GO" id="GO:0098631">
    <property type="term" value="F:cell adhesion mediator activity"/>
    <property type="evidence" value="ECO:0000318"/>
    <property type="project" value="GO_Central"/>
</dbReference>
<dbReference type="Proteomes" id="UP000186698">
    <property type="component" value="Chromosome 4L"/>
</dbReference>
<feature type="domain" description="Ig-like" evidence="4">
    <location>
        <begin position="21"/>
        <end position="144"/>
    </location>
</feature>
<dbReference type="CDD" id="cd20229">
    <property type="entry name" value="PFM_tachylectin-like"/>
    <property type="match status" value="1"/>
</dbReference>
<dbReference type="PROSITE" id="PS50835">
    <property type="entry name" value="IG_LIKE"/>
    <property type="match status" value="4"/>
</dbReference>
<dbReference type="InterPro" id="IPR003597">
    <property type="entry name" value="Ig_C1-set"/>
</dbReference>
<sequence>MNRHEMGPPGMEKKLGTSLNPPVLFCFLLVLLVGTETLEVKVSDSAVKVVKEQDVFIPCTISGYGSTELDLQLLSVHWSRGSDPVYIYDRGSPNPIRTGSELDVRLIKGNAGLYLPQVQMNEEGQYTCTVTYNNEGAEGRSSLEVSVKPSARLVPSDVIIEEGTERGVTCHANNYYPEMIKFQWIKHLSVTQHVVLHQGVSTNEPLENEDGTFSTTSQLMLKPSMENDGEKYSCIISHRSLGNSLVLDFILSVKEWYSKIIGAVFGILAAVILVAGISCGYFIFMKKEPPRLSPITGSELLLHEKKATLSFQISGFRPRPVHITLYLKRKWRKRAEIYSWNSEVQTGSSAPRDTDGRDTTEMEQLLRNGETIVPPAQRQLQVEMVNVIRTNKRGISKCQCTIHITPDMHKDDGAELTVQVTHITLISPISESCRLKLMKEPPKHSPFSGAERLVHMRKSTLSCQFPQSFPEPTDITLYLQRKGEEQIEILCWKSGEKSLPFTVVSEIPEVPVATEPKREGPVSNGNGTNLPPAQRPLQVEMNCKITTSKSQRLSICQCTIHITPDIEEDDGAELTVRVTHSALRLLISESCPLKVNEETMLLVMDEDYRVRVGPAPRDPTDNFHERAITLGRLDGLENIALSPTGKLFAIREGNLYTGPVSSCSNQILFSPDRRIGRGAWDMFKLISVDPRGLLCAVTHSGLVFRGPHPDNESQNWVGDLGVHVGQYNCSDVDSVFFDPQGSLYAKTSDGQIKTLFKPAETDSDWLDLGTALRQRDDRDSPHVISFCPEGNLWWVSKAEGKLYKGPQPTQQNPEYWGTARFLGQDYNRYKLFGFIGGTFIQKIQKFEFLPELGKIVTEMNIIVMVKTYDNSKGDNTLNDTFSFEETIKETSRFIHNHNIVFVEEAETTFMEGIPVIDTGRDSKISLDNNITHRWDFTNTNKREVTLSLQEPVVVESGKAVRMEVSVQKAKISVPYKVRLLTGQGHSVTIEGSWEVIKFYNLRAAPREARGGESYSYCAPKSIWKEESFFNLKSMPHYGRGRDISSESSESSIEDDQESDSWSNDIRDVRPRRAPADPAALYVSLVEDQRGKRGISRSPSSSSSARRSSCMISSAVREPYAMRLGAEPVPIPIPAQVLHQGVSTNEPLENGDGTFNVTSQLMLKPSLGHDGKKYSCIISHRSLENDLVLYFTLSVKADARGTSIGMRRKLGTSLNPPVLFCFLLVSLVGTETLEVKVSDSAVKVVKEQDVFIPCTISGYGSTELDLQLLSVHWSRGSDPVYIYDRGSPNPIRTGSELDVRLIKGNAGLYLPQVQVTDDGQYTCTVTYNNEGAEGTSSLEVSVKPSARLVPPDVIIEEGTERGVTCHANNYYPEMIKFQWIKQLSLIQYDVLHQGVSTNEPLENEDGTFNVTSQLMLKPSLGHDGKKYSCIISHRSLENDLVLYFTLSVKVSHIKIAGAVLGTLGVLILASCVWGYIIFVKKEPPKLSEITGAEYLVHMDKATLSCQISGYRPNPIHICIYLRRKGGELMEIYSWKSDPQTGPSAPQDTEGHNTTEMEELLRNGDMDKLLPELRPLKIHLFPDVKSSQKRISICQCTIHITPNIEEDDGAELTVRVTHSALRLPISESCRLQVRKETMLLVMDEDYRVRVGPAPRDPTDNFHERAITLGRLDGLENIALSPTGKLFAIREGKLYSGPVSSCTNQILFSLDRRIGRSGWDMFKFLSFDPRGLLCAVTHSGTVYRGPPPKDECNRWIGVQGAFGGECNCSDVDSVFFDPQGTLYAITSDGQIKMWVKPAETDSDWLDLGTALKERDGRNSPHVISFCPEGNLWWVSKAEGKLYKGPQPTQQNPGYWGVAMFLGQDYNRYKLFGFVDATFIQRIQNFEFLPELGKTNVEKSIIVNAKVYDNSEGSSTLMDTFSFKETIKEVSRFIHDHNIVFVEEAETTVMEAIPVIDLGRDSKISLDNNVTHRWDFTSTNERKITLSLEEHIVIESGKTIRMDASVQKAKISVPYKVQLLTVQGHTITIEGSWEGTTFYNLSATPGEIQGKKQT</sequence>
<feature type="domain" description="Ig-like" evidence="4">
    <location>
        <begin position="1343"/>
        <end position="1440"/>
    </location>
</feature>
<dbReference type="SUPFAM" id="SSF50934">
    <property type="entry name" value="Tachylectin-2"/>
    <property type="match status" value="2"/>
</dbReference>
<evidence type="ECO:0000313" key="6">
    <source>
        <dbReference type="RefSeq" id="XP_041445521.1"/>
    </source>
</evidence>
<dbReference type="SUPFAM" id="SSF48726">
    <property type="entry name" value="Immunoglobulin"/>
    <property type="match status" value="5"/>
</dbReference>
<dbReference type="PANTHER" id="PTHR45889:SF5">
    <property type="entry name" value="CELL ADHESION MOLECULE 3"/>
    <property type="match status" value="1"/>
</dbReference>
<dbReference type="SMART" id="SM00407">
    <property type="entry name" value="IGc1"/>
    <property type="match status" value="2"/>
</dbReference>
<dbReference type="GO" id="GO:0005886">
    <property type="term" value="C:plasma membrane"/>
    <property type="evidence" value="ECO:0000318"/>
    <property type="project" value="GO_Central"/>
</dbReference>
<dbReference type="Gene3D" id="2.115.10.10">
    <property type="entry name" value="Tachylectin 2"/>
    <property type="match status" value="2"/>
</dbReference>
<dbReference type="InterPro" id="IPR023294">
    <property type="entry name" value="Tachylectin2"/>
</dbReference>
<feature type="domain" description="Ig-like" evidence="4">
    <location>
        <begin position="149"/>
        <end position="252"/>
    </location>
</feature>
<dbReference type="RefSeq" id="XP_041445521.1">
    <property type="nucleotide sequence ID" value="XM_041589587.1"/>
</dbReference>
<dbReference type="SUPFAM" id="SSF56973">
    <property type="entry name" value="Aerolisin/ETX pore-forming domain"/>
    <property type="match status" value="1"/>
</dbReference>
<keyword evidence="2" id="KW-1133">Transmembrane helix</keyword>
<gene>
    <name evidence="6" type="primary">LOC108713440</name>
</gene>
<dbReference type="SMART" id="SM00409">
    <property type="entry name" value="IG"/>
    <property type="match status" value="5"/>
</dbReference>
<dbReference type="CDD" id="cd00098">
    <property type="entry name" value="IgC1"/>
    <property type="match status" value="3"/>
</dbReference>
<accession>A0A8J1MVN7</accession>
<dbReference type="InterPro" id="IPR036813">
    <property type="entry name" value="Tachylectin2_sf"/>
</dbReference>
<reference evidence="6" key="1">
    <citation type="submission" date="2025-08" db="UniProtKB">
        <authorList>
            <consortium name="RefSeq"/>
        </authorList>
    </citation>
    <scope>IDENTIFICATION</scope>
    <source>
        <strain evidence="6">J_2021</strain>
        <tissue evidence="6">Erythrocytes</tissue>
    </source>
</reference>
<dbReference type="GO" id="GO:0007156">
    <property type="term" value="P:homophilic cell adhesion via plasma membrane adhesion molecules"/>
    <property type="evidence" value="ECO:0000318"/>
    <property type="project" value="GO_Central"/>
</dbReference>
<dbReference type="Gene3D" id="2.60.40.10">
    <property type="entry name" value="Immunoglobulins"/>
    <property type="match status" value="8"/>
</dbReference>
<dbReference type="Pfam" id="PF07654">
    <property type="entry name" value="C1-set"/>
    <property type="match status" value="3"/>
</dbReference>
<dbReference type="InterPro" id="IPR007110">
    <property type="entry name" value="Ig-like_dom"/>
</dbReference>
<dbReference type="InterPro" id="IPR036179">
    <property type="entry name" value="Ig-like_dom_sf"/>
</dbReference>
<evidence type="ECO:0000256" key="1">
    <source>
        <dbReference type="SAM" id="MobiDB-lite"/>
    </source>
</evidence>
<evidence type="ECO:0000256" key="2">
    <source>
        <dbReference type="SAM" id="Phobius"/>
    </source>
</evidence>
<dbReference type="Pfam" id="PF14517">
    <property type="entry name" value="Tachylectin"/>
    <property type="match status" value="2"/>
</dbReference>
<feature type="domain" description="Ig-like" evidence="4">
    <location>
        <begin position="1215"/>
        <end position="1338"/>
    </location>
</feature>
<feature type="region of interest" description="Disordered" evidence="1">
    <location>
        <begin position="515"/>
        <end position="534"/>
    </location>
</feature>
<dbReference type="KEGG" id="xla:108713440"/>
<keyword evidence="5" id="KW-1185">Reference proteome</keyword>
<keyword evidence="3" id="KW-0732">Signal</keyword>
<dbReference type="Gene3D" id="2.170.15.10">
    <property type="entry name" value="Proaerolysin, chain A, domain 3"/>
    <property type="match status" value="2"/>
</dbReference>
<feature type="region of interest" description="Disordered" evidence="1">
    <location>
        <begin position="1039"/>
        <end position="1069"/>
    </location>
</feature>
<keyword evidence="2" id="KW-0472">Membrane</keyword>
<evidence type="ECO:0000259" key="4">
    <source>
        <dbReference type="PROSITE" id="PS50835"/>
    </source>
</evidence>
<keyword evidence="2" id="KW-0812">Transmembrane</keyword>
<dbReference type="InterPro" id="IPR013106">
    <property type="entry name" value="Ig_V-set"/>
</dbReference>
<name>A0A8J1MVN7_XENLA</name>
<feature type="signal peptide" evidence="3">
    <location>
        <begin position="1"/>
        <end position="37"/>
    </location>
</feature>
<feature type="region of interest" description="Disordered" evidence="1">
    <location>
        <begin position="1090"/>
        <end position="1109"/>
    </location>
</feature>
<feature type="transmembrane region" description="Helical" evidence="2">
    <location>
        <begin position="260"/>
        <end position="284"/>
    </location>
</feature>
<organism evidence="5 6">
    <name type="scientific">Xenopus laevis</name>
    <name type="common">African clawed frog</name>
    <dbReference type="NCBI Taxonomy" id="8355"/>
    <lineage>
        <taxon>Eukaryota</taxon>
        <taxon>Metazoa</taxon>
        <taxon>Chordata</taxon>
        <taxon>Craniata</taxon>
        <taxon>Vertebrata</taxon>
        <taxon>Euteleostomi</taxon>
        <taxon>Amphibia</taxon>
        <taxon>Batrachia</taxon>
        <taxon>Anura</taxon>
        <taxon>Pipoidea</taxon>
        <taxon>Pipidae</taxon>
        <taxon>Xenopodinae</taxon>
        <taxon>Xenopus</taxon>
        <taxon>Xenopus</taxon>
    </lineage>
</organism>
<dbReference type="GeneID" id="108713440"/>
<protein>
    <submittedName>
        <fullName evidence="6">Uncharacterized protein LOC108713440</fullName>
    </submittedName>
</protein>
<proteinExistence type="predicted"/>
<dbReference type="GO" id="GO:0007157">
    <property type="term" value="P:heterophilic cell-cell adhesion via plasma membrane cell adhesion molecules"/>
    <property type="evidence" value="ECO:0000318"/>
    <property type="project" value="GO_Central"/>
</dbReference>
<dbReference type="PANTHER" id="PTHR45889">
    <property type="entry name" value="IG-LIKE DOMAIN-CONTAINING PROTEIN"/>
    <property type="match status" value="1"/>
</dbReference>
<dbReference type="OrthoDB" id="9983389at2759"/>
<feature type="chain" id="PRO_5035198592" evidence="3">
    <location>
        <begin position="38"/>
        <end position="2050"/>
    </location>
</feature>
<dbReference type="GO" id="GO:0042734">
    <property type="term" value="C:presynaptic membrane"/>
    <property type="evidence" value="ECO:0007669"/>
    <property type="project" value="TreeGrafter"/>
</dbReference>
<dbReference type="Pfam" id="PF07686">
    <property type="entry name" value="V-set"/>
    <property type="match status" value="1"/>
</dbReference>
<dbReference type="InterPro" id="IPR003599">
    <property type="entry name" value="Ig_sub"/>
</dbReference>
<evidence type="ECO:0000256" key="3">
    <source>
        <dbReference type="SAM" id="SignalP"/>
    </source>
</evidence>
<feature type="compositionally biased region" description="Low complexity" evidence="1">
    <location>
        <begin position="1095"/>
        <end position="1109"/>
    </location>
</feature>
<evidence type="ECO:0000313" key="5">
    <source>
        <dbReference type="Proteomes" id="UP000186698"/>
    </source>
</evidence>
<dbReference type="InterPro" id="IPR013783">
    <property type="entry name" value="Ig-like_fold"/>
</dbReference>
<dbReference type="GO" id="GO:0005912">
    <property type="term" value="C:adherens junction"/>
    <property type="evidence" value="ECO:0000318"/>
    <property type="project" value="GO_Central"/>
</dbReference>